<evidence type="ECO:0000256" key="1">
    <source>
        <dbReference type="ARBA" id="ARBA00009865"/>
    </source>
</evidence>
<dbReference type="SUPFAM" id="SSF49899">
    <property type="entry name" value="Concanavalin A-like lectins/glucanases"/>
    <property type="match status" value="1"/>
</dbReference>
<dbReference type="InterPro" id="IPR013320">
    <property type="entry name" value="ConA-like_dom_sf"/>
</dbReference>
<dbReference type="PANTHER" id="PTHR42812:SF12">
    <property type="entry name" value="BETA-XYLOSIDASE-RELATED"/>
    <property type="match status" value="1"/>
</dbReference>
<feature type="active site" description="Proton donor" evidence="4">
    <location>
        <position position="183"/>
    </location>
</feature>
<reference evidence="8 9" key="1">
    <citation type="submission" date="2020-07" db="EMBL/GenBank/DDBJ databases">
        <authorList>
            <person name="Feng X."/>
        </authorList>
    </citation>
    <scope>NUCLEOTIDE SEQUENCE [LARGE SCALE GENOMIC DNA]</scope>
    <source>
        <strain evidence="8 9">JCM14086</strain>
    </source>
</reference>
<evidence type="ECO:0000313" key="8">
    <source>
        <dbReference type="EMBL" id="MBC2602442.1"/>
    </source>
</evidence>
<keyword evidence="3 6" id="KW-0326">Glycosidase</keyword>
<evidence type="ECO:0000256" key="3">
    <source>
        <dbReference type="ARBA" id="ARBA00023295"/>
    </source>
</evidence>
<evidence type="ECO:0000313" key="9">
    <source>
        <dbReference type="Proteomes" id="UP000525652"/>
    </source>
</evidence>
<dbReference type="CDD" id="cd18617">
    <property type="entry name" value="GH43_XynB-like"/>
    <property type="match status" value="1"/>
</dbReference>
<protein>
    <submittedName>
        <fullName evidence="8">Family 43 glycosylhydrolase</fullName>
    </submittedName>
</protein>
<comment type="caution">
    <text evidence="8">The sequence shown here is derived from an EMBL/GenBank/DDBJ whole genome shotgun (WGS) entry which is preliminary data.</text>
</comment>
<proteinExistence type="inferred from homology"/>
<evidence type="ECO:0000259" key="7">
    <source>
        <dbReference type="Pfam" id="PF17851"/>
    </source>
</evidence>
<dbReference type="InterPro" id="IPR051795">
    <property type="entry name" value="Glycosyl_Hydrlase_43"/>
</dbReference>
<accession>A0A7X1AYR5</accession>
<dbReference type="RefSeq" id="WP_185693128.1">
    <property type="nucleotide sequence ID" value="NZ_JACHVA010000090.1"/>
</dbReference>
<dbReference type="InterPro" id="IPR023296">
    <property type="entry name" value="Glyco_hydro_beta-prop_sf"/>
</dbReference>
<dbReference type="GO" id="GO:0005975">
    <property type="term" value="P:carbohydrate metabolic process"/>
    <property type="evidence" value="ECO:0007669"/>
    <property type="project" value="InterPro"/>
</dbReference>
<dbReference type="Gene3D" id="2.115.10.20">
    <property type="entry name" value="Glycosyl hydrolase domain, family 43"/>
    <property type="match status" value="1"/>
</dbReference>
<evidence type="ECO:0000256" key="2">
    <source>
        <dbReference type="ARBA" id="ARBA00022801"/>
    </source>
</evidence>
<dbReference type="Gene3D" id="2.60.120.200">
    <property type="match status" value="1"/>
</dbReference>
<dbReference type="Pfam" id="PF17851">
    <property type="entry name" value="GH43_C2"/>
    <property type="match status" value="1"/>
</dbReference>
<dbReference type="AlphaFoldDB" id="A0A7X1AYR5"/>
<evidence type="ECO:0000256" key="5">
    <source>
        <dbReference type="PIRSR" id="PIRSR606710-2"/>
    </source>
</evidence>
<dbReference type="InterPro" id="IPR041542">
    <property type="entry name" value="GH43_C2"/>
</dbReference>
<sequence length="471" mass="52644">MSNTIHNPILPGMNPDPTVCRVGGTFYLATSSFGQFPGVPLYASEDLRHWRFVRHILSRPEQLPFREDQSFVGEGIFAPTLRHDGKNFYLVTTNIGNGGHFIVSAANPEDEWSDPVWVDAEHQGGIDPSLTFLEDGTVLFQTTGDSQWGEPMSVVQFPIDLANGRGLGPREVISPGFGWKAVEAPHIFRRGEFWYLLTAEGGTEENHRVAIGRSDSPWGPWVPCPTNPILTHAGYDSTIQNTGHADLFEDEKGNWWIVFLGVRPLGYPSVHLTGRETFLASVSWTDEGWPVVNGGEPVDISGSDEKSVSQPTGTPWTEDFREKSLSWRWVAIGATYREGYGFDENRGMILRGLSSSLDRRGKAGFIGARLSENSGRYQTSLRIEKSGTEAGICVFMDESGYYSCGLLRKPDGRCLLRLVKRVIDMETVEEFEIEGSEPTDFRVELTRRGEQWSHAQSSFVFSVRDPEQGWR</sequence>
<dbReference type="GO" id="GO:0004553">
    <property type="term" value="F:hydrolase activity, hydrolyzing O-glycosyl compounds"/>
    <property type="evidence" value="ECO:0007669"/>
    <property type="project" value="InterPro"/>
</dbReference>
<feature type="domain" description="Beta-xylosidase C-terminal Concanavalin A-like" evidence="7">
    <location>
        <begin position="318"/>
        <end position="451"/>
    </location>
</feature>
<feature type="active site" description="Proton acceptor" evidence="4">
    <location>
        <position position="16"/>
    </location>
</feature>
<dbReference type="PANTHER" id="PTHR42812">
    <property type="entry name" value="BETA-XYLOSIDASE"/>
    <property type="match status" value="1"/>
</dbReference>
<keyword evidence="2 6" id="KW-0378">Hydrolase</keyword>
<gene>
    <name evidence="8" type="ORF">H5P30_11700</name>
</gene>
<dbReference type="InterPro" id="IPR006710">
    <property type="entry name" value="Glyco_hydro_43"/>
</dbReference>
<evidence type="ECO:0000256" key="6">
    <source>
        <dbReference type="RuleBase" id="RU361187"/>
    </source>
</evidence>
<feature type="site" description="Important for catalytic activity, responsible for pKa modulation of the active site Glu and correct orientation of both the proton donor and substrate" evidence="5">
    <location>
        <position position="127"/>
    </location>
</feature>
<dbReference type="SUPFAM" id="SSF75005">
    <property type="entry name" value="Arabinanase/levansucrase/invertase"/>
    <property type="match status" value="1"/>
</dbReference>
<keyword evidence="9" id="KW-1185">Reference proteome</keyword>
<dbReference type="EMBL" id="JACHVA010000090">
    <property type="protein sequence ID" value="MBC2602442.1"/>
    <property type="molecule type" value="Genomic_DNA"/>
</dbReference>
<organism evidence="8 9">
    <name type="scientific">Puniceicoccus vermicola</name>
    <dbReference type="NCBI Taxonomy" id="388746"/>
    <lineage>
        <taxon>Bacteria</taxon>
        <taxon>Pseudomonadati</taxon>
        <taxon>Verrucomicrobiota</taxon>
        <taxon>Opitutia</taxon>
        <taxon>Puniceicoccales</taxon>
        <taxon>Puniceicoccaceae</taxon>
        <taxon>Puniceicoccus</taxon>
    </lineage>
</organism>
<evidence type="ECO:0000256" key="4">
    <source>
        <dbReference type="PIRSR" id="PIRSR606710-1"/>
    </source>
</evidence>
<dbReference type="Proteomes" id="UP000525652">
    <property type="component" value="Unassembled WGS sequence"/>
</dbReference>
<dbReference type="Pfam" id="PF04616">
    <property type="entry name" value="Glyco_hydro_43"/>
    <property type="match status" value="1"/>
</dbReference>
<name>A0A7X1AYR5_9BACT</name>
<comment type="similarity">
    <text evidence="1 6">Belongs to the glycosyl hydrolase 43 family.</text>
</comment>